<keyword evidence="6 7" id="KW-0998">Cell outer membrane</keyword>
<keyword evidence="4 7" id="KW-0812">Transmembrane</keyword>
<dbReference type="NCBIfam" id="TIGR04056">
    <property type="entry name" value="OMP_RagA_SusC"/>
    <property type="match status" value="1"/>
</dbReference>
<dbReference type="Gene3D" id="2.60.40.1120">
    <property type="entry name" value="Carboxypeptidase-like, regulatory domain"/>
    <property type="match status" value="1"/>
</dbReference>
<dbReference type="InterPro" id="IPR037066">
    <property type="entry name" value="Plug_dom_sf"/>
</dbReference>
<evidence type="ECO:0000256" key="3">
    <source>
        <dbReference type="ARBA" id="ARBA00022452"/>
    </source>
</evidence>
<evidence type="ECO:0000256" key="4">
    <source>
        <dbReference type="ARBA" id="ARBA00022692"/>
    </source>
</evidence>
<evidence type="ECO:0000313" key="11">
    <source>
        <dbReference type="Proteomes" id="UP000182257"/>
    </source>
</evidence>
<evidence type="ECO:0000256" key="7">
    <source>
        <dbReference type="PROSITE-ProRule" id="PRU01360"/>
    </source>
</evidence>
<dbReference type="Proteomes" id="UP000182257">
    <property type="component" value="Unassembled WGS sequence"/>
</dbReference>
<reference evidence="10 11" key="1">
    <citation type="submission" date="2016-10" db="EMBL/GenBank/DDBJ databases">
        <authorList>
            <person name="de Groot N.N."/>
        </authorList>
    </citation>
    <scope>NUCLEOTIDE SEQUENCE [LARGE SCALE GENOMIC DNA]</scope>
    <source>
        <strain evidence="10 11">D31d</strain>
    </source>
</reference>
<dbReference type="FunFam" id="2.60.40.1120:FF:000003">
    <property type="entry name" value="Outer membrane protein Omp121"/>
    <property type="match status" value="1"/>
</dbReference>
<keyword evidence="2 7" id="KW-0813">Transport</keyword>
<feature type="signal peptide" evidence="8">
    <location>
        <begin position="1"/>
        <end position="25"/>
    </location>
</feature>
<sequence length="983" mass="108959">MKQNSKKLSIILAMSMLWMMSFAQKAITGSVKDANGEPLIGVSISAGSSHGTVTDVDGHFSLKDVSPSTILKFSYVGYNTQELKVGNQNNINVILQSSYESLDEVVVVGYGVMKKRDLSGSISQLKPKDITAVPTTNVLESLQGKIAGLDMTPSSGAVGAGFSFNVRGNRSLTASNAPLILVDGIAYGSDITINPNDIESIEVLKDASTTAIYGSRGANGVIIITTKKGKEGKTKVEFNAYAGPVMKTRMPETMNAQQNVDFQREALVAAGSYTDDSAFLTSEQQELLRQGVSIDWLDLVMQSGFTQNYQASISGGTERTQASFSLDYQNEKGLLRGDQLNRYGGRLNITHKLANALEVGASMHLNYRNQNSSPSGAYHYARTYSPLAKPYNEDGSINRLPLYGSSSTSVNLLVDQNKDNYLNETKAYRLFGTGYLSWNIVKRLNYRTNLGIDLQSTTQGLFQGINSSFAQGNSNRAYAQKTETHNNGYTWENILTYSNDFGVHHLTAMVGHSMSKGHYESLSADGKGFAFDAAQYHNLTSAEADKNISSSLTESSMISYFGRIYYKLLDKYMLTLTMRADGSSVLAEGNKWGYFPSVAGAWRLKEENFLKNVDAVSDLKLRLSYGLSGNSAVSAYQTTGGLNQTYYDWNGTAAYGYRPYGLANKDLKWEKTRVLNFGIDYGMFNNRLYATIDLYKTWTSDLLLPMLLPGHTGFDQVISNIGKTETKGIDITITGAIVDKKDFKWNADLTMGHTKEKIVSINSDQDDELNGWFIGQPTQVYYDYHKIGIWQSNEEAEAAKYGQKPGDIKVEDVNHDGQITPEADRMIIGQRTPKLTLGFNNKLQYKAWELDFFLYGRFGHTVINNFKRGFIRSGWQNQSVYDYWTPTNPTNDMPRPLYGDNNPLYASTLGYEKGDFVKIKDITLAYNVPLKAISKIGLSRLRIYGTMKNFFTFSGVSDYDPEGNGSIYYPITKELVFGVNVAF</sequence>
<evidence type="ECO:0000256" key="6">
    <source>
        <dbReference type="ARBA" id="ARBA00023237"/>
    </source>
</evidence>
<keyword evidence="5 7" id="KW-0472">Membrane</keyword>
<evidence type="ECO:0000256" key="5">
    <source>
        <dbReference type="ARBA" id="ARBA00023136"/>
    </source>
</evidence>
<dbReference type="NCBIfam" id="TIGR04057">
    <property type="entry name" value="SusC_RagA_signa"/>
    <property type="match status" value="1"/>
</dbReference>
<dbReference type="InterPro" id="IPR023996">
    <property type="entry name" value="TonB-dep_OMP_SusC/RagA"/>
</dbReference>
<dbReference type="RefSeq" id="WP_074761361.1">
    <property type="nucleotide sequence ID" value="NZ_FNRF01000003.1"/>
</dbReference>
<feature type="chain" id="PRO_5010329018" evidence="8">
    <location>
        <begin position="26"/>
        <end position="983"/>
    </location>
</feature>
<keyword evidence="8" id="KW-0732">Signal</keyword>
<comment type="similarity">
    <text evidence="7">Belongs to the TonB-dependent receptor family.</text>
</comment>
<dbReference type="SUPFAM" id="SSF49464">
    <property type="entry name" value="Carboxypeptidase regulatory domain-like"/>
    <property type="match status" value="1"/>
</dbReference>
<dbReference type="Gene3D" id="2.170.130.10">
    <property type="entry name" value="TonB-dependent receptor, plug domain"/>
    <property type="match status" value="1"/>
</dbReference>
<dbReference type="SUPFAM" id="SSF56935">
    <property type="entry name" value="Porins"/>
    <property type="match status" value="1"/>
</dbReference>
<dbReference type="AlphaFoldDB" id="A0A1H4CJ81"/>
<organism evidence="10 11">
    <name type="scientific">Xylanibacter ruminicola</name>
    <name type="common">Prevotella ruminicola</name>
    <dbReference type="NCBI Taxonomy" id="839"/>
    <lineage>
        <taxon>Bacteria</taxon>
        <taxon>Pseudomonadati</taxon>
        <taxon>Bacteroidota</taxon>
        <taxon>Bacteroidia</taxon>
        <taxon>Bacteroidales</taxon>
        <taxon>Prevotellaceae</taxon>
        <taxon>Xylanibacter</taxon>
    </lineage>
</organism>
<comment type="subcellular location">
    <subcellularLocation>
        <location evidence="1 7">Cell outer membrane</location>
        <topology evidence="1 7">Multi-pass membrane protein</topology>
    </subcellularLocation>
</comment>
<evidence type="ECO:0000256" key="1">
    <source>
        <dbReference type="ARBA" id="ARBA00004571"/>
    </source>
</evidence>
<dbReference type="InterPro" id="IPR008969">
    <property type="entry name" value="CarboxyPept-like_regulatory"/>
</dbReference>
<dbReference type="InterPro" id="IPR023997">
    <property type="entry name" value="TonB-dep_OMP_SusC/RagA_CS"/>
</dbReference>
<gene>
    <name evidence="10" type="ORF">SAMN05216462_1989</name>
</gene>
<feature type="domain" description="TonB-dependent receptor plug" evidence="9">
    <location>
        <begin position="114"/>
        <end position="221"/>
    </location>
</feature>
<dbReference type="PROSITE" id="PS52016">
    <property type="entry name" value="TONB_DEPENDENT_REC_3"/>
    <property type="match status" value="1"/>
</dbReference>
<dbReference type="EMBL" id="FNRF01000003">
    <property type="protein sequence ID" value="SEA60398.1"/>
    <property type="molecule type" value="Genomic_DNA"/>
</dbReference>
<dbReference type="InterPro" id="IPR036942">
    <property type="entry name" value="Beta-barrel_TonB_sf"/>
</dbReference>
<evidence type="ECO:0000256" key="2">
    <source>
        <dbReference type="ARBA" id="ARBA00022448"/>
    </source>
</evidence>
<dbReference type="OrthoDB" id="9768177at2"/>
<accession>A0A1H4CJ81</accession>
<dbReference type="InterPro" id="IPR012910">
    <property type="entry name" value="Plug_dom"/>
</dbReference>
<dbReference type="Gene3D" id="2.40.170.20">
    <property type="entry name" value="TonB-dependent receptor, beta-barrel domain"/>
    <property type="match status" value="1"/>
</dbReference>
<evidence type="ECO:0000256" key="8">
    <source>
        <dbReference type="SAM" id="SignalP"/>
    </source>
</evidence>
<dbReference type="GO" id="GO:0009279">
    <property type="term" value="C:cell outer membrane"/>
    <property type="evidence" value="ECO:0007669"/>
    <property type="project" value="UniProtKB-SubCell"/>
</dbReference>
<dbReference type="Pfam" id="PF07715">
    <property type="entry name" value="Plug"/>
    <property type="match status" value="1"/>
</dbReference>
<evidence type="ECO:0000259" key="9">
    <source>
        <dbReference type="Pfam" id="PF07715"/>
    </source>
</evidence>
<keyword evidence="3 7" id="KW-1134">Transmembrane beta strand</keyword>
<protein>
    <submittedName>
        <fullName evidence="10">TonB-linked outer membrane protein, SusC/RagA family</fullName>
    </submittedName>
</protein>
<proteinExistence type="inferred from homology"/>
<dbReference type="Pfam" id="PF13715">
    <property type="entry name" value="CarbopepD_reg_2"/>
    <property type="match status" value="1"/>
</dbReference>
<dbReference type="InterPro" id="IPR039426">
    <property type="entry name" value="TonB-dep_rcpt-like"/>
</dbReference>
<name>A0A1H4CJ81_XYLRU</name>
<evidence type="ECO:0000313" key="10">
    <source>
        <dbReference type="EMBL" id="SEA60398.1"/>
    </source>
</evidence>